<dbReference type="InterPro" id="IPR018640">
    <property type="entry name" value="DUF2063"/>
</dbReference>
<organism evidence="2 3">
    <name type="scientific">Bathymodiolus azoricus thioautotrophic gill symbiont</name>
    <dbReference type="NCBI Taxonomy" id="235205"/>
    <lineage>
        <taxon>Bacteria</taxon>
        <taxon>Pseudomonadati</taxon>
        <taxon>Pseudomonadota</taxon>
        <taxon>Gammaproteobacteria</taxon>
        <taxon>sulfur-oxidizing symbionts</taxon>
    </lineage>
</organism>
<name>A0A1H6KYW2_9GAMM</name>
<sequence>MLKQLQAEFYQHVLVPNKTKNYQINGDFTGADLVQIYHHQYCMSLKEVLTKTYSCVQRLVGKNFFTSLATDFIQTYPSKTPNIIDYGKEFSAFIKHHPHCQNMLYLSDVAKFENLYEQCYFSTNSIFFMQSDYPIIKIWQLDEDSAQLDLRTDRV</sequence>
<evidence type="ECO:0000259" key="1">
    <source>
        <dbReference type="Pfam" id="PF09836"/>
    </source>
</evidence>
<dbReference type="AlphaFoldDB" id="A0A1H6KYW2"/>
<feature type="domain" description="Putative DNA-binding" evidence="1">
    <location>
        <begin position="4"/>
        <end position="94"/>
    </location>
</feature>
<reference evidence="3" key="1">
    <citation type="submission" date="2016-06" db="EMBL/GenBank/DDBJ databases">
        <authorList>
            <person name="Petersen J."/>
            <person name="Sayavedra L."/>
        </authorList>
    </citation>
    <scope>NUCLEOTIDE SEQUENCE [LARGE SCALE GENOMIC DNA]</scope>
    <source>
        <strain evidence="3">BazSymB</strain>
    </source>
</reference>
<dbReference type="InterPro" id="IPR044922">
    <property type="entry name" value="DUF2063_N_sf"/>
</dbReference>
<protein>
    <recommendedName>
        <fullName evidence="1">Putative DNA-binding domain-containing protein</fullName>
    </recommendedName>
</protein>
<accession>A0A1H6KYW2</accession>
<dbReference type="Proteomes" id="UP000198559">
    <property type="component" value="Unassembled WGS sequence"/>
</dbReference>
<proteinExistence type="predicted"/>
<dbReference type="Gene3D" id="1.10.150.690">
    <property type="entry name" value="DUF2063"/>
    <property type="match status" value="1"/>
</dbReference>
<evidence type="ECO:0000313" key="2">
    <source>
        <dbReference type="EMBL" id="SEH78870.1"/>
    </source>
</evidence>
<dbReference type="EMBL" id="CVUD02000140">
    <property type="protein sequence ID" value="SEH78870.1"/>
    <property type="molecule type" value="Genomic_DNA"/>
</dbReference>
<evidence type="ECO:0000313" key="3">
    <source>
        <dbReference type="Proteomes" id="UP000198559"/>
    </source>
</evidence>
<dbReference type="STRING" id="235205.BAZSYMB_SCAFFOLD00027_5"/>
<gene>
    <name evidence="2" type="ORF">BAZSYMB_SCAFFOLD00027_5</name>
</gene>
<dbReference type="Pfam" id="PF09836">
    <property type="entry name" value="DUF2063"/>
    <property type="match status" value="1"/>
</dbReference>